<proteinExistence type="predicted"/>
<name>A0AA88LNI2_CHASR</name>
<reference evidence="4" key="1">
    <citation type="submission" date="2023-07" db="EMBL/GenBank/DDBJ databases">
        <title>Chromosome-level Genome Assembly of Striped Snakehead (Channa striata).</title>
        <authorList>
            <person name="Liu H."/>
        </authorList>
    </citation>
    <scope>NUCLEOTIDE SEQUENCE</scope>
    <source>
        <strain evidence="4">Gz</strain>
        <tissue evidence="4">Muscle</tissue>
    </source>
</reference>
<dbReference type="InterPro" id="IPR051261">
    <property type="entry name" value="NLR"/>
</dbReference>
<feature type="region of interest" description="Disordered" evidence="3">
    <location>
        <begin position="29"/>
        <end position="86"/>
    </location>
</feature>
<evidence type="ECO:0000313" key="5">
    <source>
        <dbReference type="Proteomes" id="UP001187415"/>
    </source>
</evidence>
<keyword evidence="2" id="KW-0677">Repeat</keyword>
<gene>
    <name evidence="4" type="ORF">Q5P01_026005</name>
</gene>
<protein>
    <submittedName>
        <fullName evidence="4">Uncharacterized protein</fullName>
    </submittedName>
</protein>
<dbReference type="EMBL" id="JAUPFM010000022">
    <property type="protein sequence ID" value="KAK2815538.1"/>
    <property type="molecule type" value="Genomic_DNA"/>
</dbReference>
<dbReference type="InterPro" id="IPR032675">
    <property type="entry name" value="LRR_dom_sf"/>
</dbReference>
<dbReference type="AlphaFoldDB" id="A0AA88LNI2"/>
<evidence type="ECO:0000313" key="4">
    <source>
        <dbReference type="EMBL" id="KAK2815538.1"/>
    </source>
</evidence>
<evidence type="ECO:0000256" key="1">
    <source>
        <dbReference type="ARBA" id="ARBA00022614"/>
    </source>
</evidence>
<sequence length="293" mass="32419">MVKVEESEWLCLRHPLSLKLQSLCDSMMEKQRPDSAEPSSVSMKSVGSMGGLLNFKNEQAADERMEKQRPDSAEPSSVSMKSVGSMGGLLNFKNEQAADERMEKQRPDSAEPSCVSMKSVGSMGGLLNFKNEQAAHERVGQQKLEVHSNQSVEQHQPDLDSIFMLLEENITGNSQSVRLPDHRGRLCFSCSALGSNPSHMRELDLSYNHPGDSGVKLLSAGLEDPHWRLETLSLDHGGPQRMKPGLRKYSFELDLDPDTVNRKLQLSDNNRKDQFCAGTSSEVIESAAQPFSG</sequence>
<comment type="caution">
    <text evidence="4">The sequence shown here is derived from an EMBL/GenBank/DDBJ whole genome shotgun (WGS) entry which is preliminary data.</text>
</comment>
<keyword evidence="1" id="KW-0433">Leucine-rich repeat</keyword>
<dbReference type="Gene3D" id="3.80.10.10">
    <property type="entry name" value="Ribonuclease Inhibitor"/>
    <property type="match status" value="1"/>
</dbReference>
<evidence type="ECO:0000256" key="3">
    <source>
        <dbReference type="SAM" id="MobiDB-lite"/>
    </source>
</evidence>
<dbReference type="SUPFAM" id="SSF52047">
    <property type="entry name" value="RNI-like"/>
    <property type="match status" value="1"/>
</dbReference>
<feature type="compositionally biased region" description="Basic and acidic residues" evidence="3">
    <location>
        <begin position="59"/>
        <end position="72"/>
    </location>
</feature>
<accession>A0AA88LNI2</accession>
<dbReference type="Proteomes" id="UP001187415">
    <property type="component" value="Unassembled WGS sequence"/>
</dbReference>
<keyword evidence="5" id="KW-1185">Reference proteome</keyword>
<organism evidence="4 5">
    <name type="scientific">Channa striata</name>
    <name type="common">Snakehead murrel</name>
    <name type="synonym">Ophicephalus striatus</name>
    <dbReference type="NCBI Taxonomy" id="64152"/>
    <lineage>
        <taxon>Eukaryota</taxon>
        <taxon>Metazoa</taxon>
        <taxon>Chordata</taxon>
        <taxon>Craniata</taxon>
        <taxon>Vertebrata</taxon>
        <taxon>Euteleostomi</taxon>
        <taxon>Actinopterygii</taxon>
        <taxon>Neopterygii</taxon>
        <taxon>Teleostei</taxon>
        <taxon>Neoteleostei</taxon>
        <taxon>Acanthomorphata</taxon>
        <taxon>Anabantaria</taxon>
        <taxon>Anabantiformes</taxon>
        <taxon>Channoidei</taxon>
        <taxon>Channidae</taxon>
        <taxon>Channa</taxon>
    </lineage>
</organism>
<dbReference type="PANTHER" id="PTHR24106">
    <property type="entry name" value="NACHT, LRR AND CARD DOMAINS-CONTAINING"/>
    <property type="match status" value="1"/>
</dbReference>
<evidence type="ECO:0000256" key="2">
    <source>
        <dbReference type="ARBA" id="ARBA00022737"/>
    </source>
</evidence>